<organism evidence="1 2">
    <name type="scientific">Chthoniobacter flavus Ellin428</name>
    <dbReference type="NCBI Taxonomy" id="497964"/>
    <lineage>
        <taxon>Bacteria</taxon>
        <taxon>Pseudomonadati</taxon>
        <taxon>Verrucomicrobiota</taxon>
        <taxon>Spartobacteria</taxon>
        <taxon>Chthoniobacterales</taxon>
        <taxon>Chthoniobacteraceae</taxon>
        <taxon>Chthoniobacter</taxon>
    </lineage>
</organism>
<protein>
    <submittedName>
        <fullName evidence="1">Uncharacterized protein</fullName>
    </submittedName>
</protein>
<sequence>MDKVWVFNGLYFVIDSGGQRLVAATDYTRSDLFARDWTDQPFTANPCAAVPAYNTAPIVYRQWTDQPIQLPPPPPGFPSA</sequence>
<evidence type="ECO:0000313" key="1">
    <source>
        <dbReference type="EMBL" id="EDY16672.1"/>
    </source>
</evidence>
<dbReference type="AlphaFoldDB" id="B4DA45"/>
<dbReference type="Proteomes" id="UP000005824">
    <property type="component" value="Unassembled WGS sequence"/>
</dbReference>
<comment type="caution">
    <text evidence="1">The sequence shown here is derived from an EMBL/GenBank/DDBJ whole genome shotgun (WGS) entry which is preliminary data.</text>
</comment>
<reference evidence="1 2" key="1">
    <citation type="journal article" date="2011" name="J. Bacteriol.">
        <title>Genome sequence of Chthoniobacter flavus Ellin428, an aerobic heterotrophic soil bacterium.</title>
        <authorList>
            <person name="Kant R."/>
            <person name="van Passel M.W."/>
            <person name="Palva A."/>
            <person name="Lucas S."/>
            <person name="Lapidus A."/>
            <person name="Glavina Del Rio T."/>
            <person name="Dalin E."/>
            <person name="Tice H."/>
            <person name="Bruce D."/>
            <person name="Goodwin L."/>
            <person name="Pitluck S."/>
            <person name="Larimer F.W."/>
            <person name="Land M.L."/>
            <person name="Hauser L."/>
            <person name="Sangwan P."/>
            <person name="de Vos W.M."/>
            <person name="Janssen P.H."/>
            <person name="Smidt H."/>
        </authorList>
    </citation>
    <scope>NUCLEOTIDE SEQUENCE [LARGE SCALE GENOMIC DNA]</scope>
    <source>
        <strain evidence="1 2">Ellin428</strain>
    </source>
</reference>
<proteinExistence type="predicted"/>
<gene>
    <name evidence="1" type="ORF">CfE428DRAFT_5785</name>
</gene>
<name>B4DA45_9BACT</name>
<keyword evidence="2" id="KW-1185">Reference proteome</keyword>
<dbReference type="InParanoid" id="B4DA45"/>
<accession>B4DA45</accession>
<dbReference type="EMBL" id="ABVL01000029">
    <property type="protein sequence ID" value="EDY16672.1"/>
    <property type="molecule type" value="Genomic_DNA"/>
</dbReference>
<dbReference type="STRING" id="497964.CfE428DRAFT_5785"/>
<evidence type="ECO:0000313" key="2">
    <source>
        <dbReference type="Proteomes" id="UP000005824"/>
    </source>
</evidence>